<dbReference type="InterPro" id="IPR001128">
    <property type="entry name" value="Cyt_P450"/>
</dbReference>
<keyword evidence="3 6" id="KW-0479">Metal-binding</keyword>
<accession>A0A9P6EHC0</accession>
<dbReference type="Gene3D" id="1.10.630.10">
    <property type="entry name" value="Cytochrome P450"/>
    <property type="match status" value="1"/>
</dbReference>
<sequence length="82" mass="9077">MREHAIASGQSEKRFGFVTTGLDSLAFGHGRHVCPGRYFAASELKLMMAHIVMNYDVRTIEEGVGPEDLYTTGIKAFCDLPK</sequence>
<evidence type="ECO:0000313" key="8">
    <source>
        <dbReference type="Proteomes" id="UP000807306"/>
    </source>
</evidence>
<reference evidence="7" key="1">
    <citation type="submission" date="2020-11" db="EMBL/GenBank/DDBJ databases">
        <authorList>
            <consortium name="DOE Joint Genome Institute"/>
            <person name="Ahrendt S."/>
            <person name="Riley R."/>
            <person name="Andreopoulos W."/>
            <person name="Labutti K."/>
            <person name="Pangilinan J."/>
            <person name="Ruiz-Duenas F.J."/>
            <person name="Barrasa J.M."/>
            <person name="Sanchez-Garcia M."/>
            <person name="Camarero S."/>
            <person name="Miyauchi S."/>
            <person name="Serrano A."/>
            <person name="Linde D."/>
            <person name="Babiker R."/>
            <person name="Drula E."/>
            <person name="Ayuso-Fernandez I."/>
            <person name="Pacheco R."/>
            <person name="Padilla G."/>
            <person name="Ferreira P."/>
            <person name="Barriuso J."/>
            <person name="Kellner H."/>
            <person name="Castanera R."/>
            <person name="Alfaro M."/>
            <person name="Ramirez L."/>
            <person name="Pisabarro A.G."/>
            <person name="Kuo A."/>
            <person name="Tritt A."/>
            <person name="Lipzen A."/>
            <person name="He G."/>
            <person name="Yan M."/>
            <person name="Ng V."/>
            <person name="Cullen D."/>
            <person name="Martin F."/>
            <person name="Rosso M.-N."/>
            <person name="Henrissat B."/>
            <person name="Hibbett D."/>
            <person name="Martinez A.T."/>
            <person name="Grigoriev I.V."/>
        </authorList>
    </citation>
    <scope>NUCLEOTIDE SEQUENCE</scope>
    <source>
        <strain evidence="7">CBS 506.95</strain>
    </source>
</reference>
<evidence type="ECO:0000256" key="3">
    <source>
        <dbReference type="ARBA" id="ARBA00022723"/>
    </source>
</evidence>
<evidence type="ECO:0000256" key="2">
    <source>
        <dbReference type="ARBA" id="ARBA00010617"/>
    </source>
</evidence>
<evidence type="ECO:0000256" key="6">
    <source>
        <dbReference type="RuleBase" id="RU000461"/>
    </source>
</evidence>
<keyword evidence="6" id="KW-0349">Heme</keyword>
<dbReference type="Proteomes" id="UP000807306">
    <property type="component" value="Unassembled WGS sequence"/>
</dbReference>
<dbReference type="AlphaFoldDB" id="A0A9P6EHC0"/>
<dbReference type="InterPro" id="IPR036396">
    <property type="entry name" value="Cyt_P450_sf"/>
</dbReference>
<evidence type="ECO:0000313" key="7">
    <source>
        <dbReference type="EMBL" id="KAF9528913.1"/>
    </source>
</evidence>
<comment type="similarity">
    <text evidence="2 6">Belongs to the cytochrome P450 family.</text>
</comment>
<dbReference type="GO" id="GO:0020037">
    <property type="term" value="F:heme binding"/>
    <property type="evidence" value="ECO:0007669"/>
    <property type="project" value="InterPro"/>
</dbReference>
<dbReference type="EMBL" id="MU157849">
    <property type="protein sequence ID" value="KAF9528913.1"/>
    <property type="molecule type" value="Genomic_DNA"/>
</dbReference>
<evidence type="ECO:0008006" key="9">
    <source>
        <dbReference type="Google" id="ProtNLM"/>
    </source>
</evidence>
<name>A0A9P6EHC0_9AGAR</name>
<dbReference type="GO" id="GO:0004497">
    <property type="term" value="F:monooxygenase activity"/>
    <property type="evidence" value="ECO:0007669"/>
    <property type="project" value="UniProtKB-KW"/>
</dbReference>
<dbReference type="Pfam" id="PF00067">
    <property type="entry name" value="p450"/>
    <property type="match status" value="1"/>
</dbReference>
<keyword evidence="6" id="KW-0503">Monooxygenase</keyword>
<evidence type="ECO:0000256" key="1">
    <source>
        <dbReference type="ARBA" id="ARBA00001971"/>
    </source>
</evidence>
<gene>
    <name evidence="7" type="ORF">CPB83DRAFT_853417</name>
</gene>
<comment type="caution">
    <text evidence="7">The sequence shown here is derived from an EMBL/GenBank/DDBJ whole genome shotgun (WGS) entry which is preliminary data.</text>
</comment>
<keyword evidence="8" id="KW-1185">Reference proteome</keyword>
<protein>
    <recommendedName>
        <fullName evidence="9">Cytochrome P450</fullName>
    </recommendedName>
</protein>
<evidence type="ECO:0000256" key="4">
    <source>
        <dbReference type="ARBA" id="ARBA00023002"/>
    </source>
</evidence>
<organism evidence="7 8">
    <name type="scientific">Crepidotus variabilis</name>
    <dbReference type="NCBI Taxonomy" id="179855"/>
    <lineage>
        <taxon>Eukaryota</taxon>
        <taxon>Fungi</taxon>
        <taxon>Dikarya</taxon>
        <taxon>Basidiomycota</taxon>
        <taxon>Agaricomycotina</taxon>
        <taxon>Agaricomycetes</taxon>
        <taxon>Agaricomycetidae</taxon>
        <taxon>Agaricales</taxon>
        <taxon>Agaricineae</taxon>
        <taxon>Crepidotaceae</taxon>
        <taxon>Crepidotus</taxon>
    </lineage>
</organism>
<keyword evidence="4 6" id="KW-0560">Oxidoreductase</keyword>
<dbReference type="PANTHER" id="PTHR46206">
    <property type="entry name" value="CYTOCHROME P450"/>
    <property type="match status" value="1"/>
</dbReference>
<dbReference type="PROSITE" id="PS00086">
    <property type="entry name" value="CYTOCHROME_P450"/>
    <property type="match status" value="1"/>
</dbReference>
<dbReference type="GO" id="GO:0016705">
    <property type="term" value="F:oxidoreductase activity, acting on paired donors, with incorporation or reduction of molecular oxygen"/>
    <property type="evidence" value="ECO:0007669"/>
    <property type="project" value="InterPro"/>
</dbReference>
<dbReference type="InterPro" id="IPR017972">
    <property type="entry name" value="Cyt_P450_CS"/>
</dbReference>
<dbReference type="OrthoDB" id="3248974at2759"/>
<dbReference type="GO" id="GO:0005506">
    <property type="term" value="F:iron ion binding"/>
    <property type="evidence" value="ECO:0007669"/>
    <property type="project" value="InterPro"/>
</dbReference>
<keyword evidence="5 6" id="KW-0408">Iron</keyword>
<dbReference type="SUPFAM" id="SSF48264">
    <property type="entry name" value="Cytochrome P450"/>
    <property type="match status" value="1"/>
</dbReference>
<comment type="cofactor">
    <cofactor evidence="1">
        <name>heme</name>
        <dbReference type="ChEBI" id="CHEBI:30413"/>
    </cofactor>
</comment>
<evidence type="ECO:0000256" key="5">
    <source>
        <dbReference type="ARBA" id="ARBA00023004"/>
    </source>
</evidence>
<proteinExistence type="inferred from homology"/>